<evidence type="ECO:0000313" key="4">
    <source>
        <dbReference type="Proteomes" id="UP001610861"/>
    </source>
</evidence>
<evidence type="ECO:0000313" key="3">
    <source>
        <dbReference type="EMBL" id="MFH8252396.1"/>
    </source>
</evidence>
<comment type="caution">
    <text evidence="3">The sequence shown here is derived from an EMBL/GenBank/DDBJ whole genome shotgun (WGS) entry which is preliminary data.</text>
</comment>
<dbReference type="Gene3D" id="3.90.1010.20">
    <property type="match status" value="1"/>
</dbReference>
<protein>
    <submittedName>
        <fullName evidence="3">FMN-binding protein</fullName>
    </submittedName>
</protein>
<dbReference type="EMBL" id="JBIQWL010000009">
    <property type="protein sequence ID" value="MFH8252396.1"/>
    <property type="molecule type" value="Genomic_DNA"/>
</dbReference>
<dbReference type="SMART" id="SM00900">
    <property type="entry name" value="FMN_bind"/>
    <property type="match status" value="1"/>
</dbReference>
<feature type="domain" description="FMN-binding" evidence="2">
    <location>
        <begin position="128"/>
        <end position="205"/>
    </location>
</feature>
<organism evidence="3 4">
    <name type="scientific">Microbacterium alkaliflavum</name>
    <dbReference type="NCBI Taxonomy" id="3248839"/>
    <lineage>
        <taxon>Bacteria</taxon>
        <taxon>Bacillati</taxon>
        <taxon>Actinomycetota</taxon>
        <taxon>Actinomycetes</taxon>
        <taxon>Micrococcales</taxon>
        <taxon>Microbacteriaceae</taxon>
        <taxon>Microbacterium</taxon>
    </lineage>
</organism>
<sequence length="207" mass="20380">MKRIVYALLATVTGLVLLFSYRTSLEAVAPVAASSTDTSGTTSGSTSSGSTGSDSNSTGSDSSSGSSDSSESSDSSGSDSSGSDSSDSSGSSDSSDSSGSAGSGSSSGSTSSSGLADGTYTGSSANTRFGPVQVQITVSGGVITDAQAVDYPTENRRDQQINQVAIPRLVSETLSAQSADIDMVSGATFTSEGYVQSLQSAIDQANS</sequence>
<feature type="compositionally biased region" description="Low complexity" evidence="1">
    <location>
        <begin position="34"/>
        <end position="114"/>
    </location>
</feature>
<evidence type="ECO:0000256" key="1">
    <source>
        <dbReference type="SAM" id="MobiDB-lite"/>
    </source>
</evidence>
<accession>A0ABW7QBX1</accession>
<dbReference type="Pfam" id="PF04205">
    <property type="entry name" value="FMN_bind"/>
    <property type="match status" value="1"/>
</dbReference>
<evidence type="ECO:0000259" key="2">
    <source>
        <dbReference type="SMART" id="SM00900"/>
    </source>
</evidence>
<dbReference type="InterPro" id="IPR007329">
    <property type="entry name" value="FMN-bd"/>
</dbReference>
<feature type="region of interest" description="Disordered" evidence="1">
    <location>
        <begin position="30"/>
        <end position="128"/>
    </location>
</feature>
<dbReference type="Proteomes" id="UP001610861">
    <property type="component" value="Unassembled WGS sequence"/>
</dbReference>
<gene>
    <name evidence="3" type="ORF">ACH3VR_18665</name>
</gene>
<keyword evidence="4" id="KW-1185">Reference proteome</keyword>
<proteinExistence type="predicted"/>
<name>A0ABW7QBX1_9MICO</name>
<dbReference type="RefSeq" id="WP_397557826.1">
    <property type="nucleotide sequence ID" value="NZ_JBIQWL010000009.1"/>
</dbReference>
<reference evidence="3 4" key="1">
    <citation type="submission" date="2024-09" db="EMBL/GenBank/DDBJ databases">
        <authorList>
            <person name="Pan X."/>
        </authorList>
    </citation>
    <scope>NUCLEOTIDE SEQUENCE [LARGE SCALE GENOMIC DNA]</scope>
    <source>
        <strain evidence="3 4">B2969</strain>
    </source>
</reference>